<dbReference type="OrthoDB" id="9803111at2"/>
<dbReference type="AlphaFoldDB" id="A0A2K1PC02"/>
<accession>A0A2K1PC02</accession>
<dbReference type="InterPro" id="IPR036291">
    <property type="entry name" value="NAD(P)-bd_dom_sf"/>
</dbReference>
<feature type="transmembrane region" description="Helical" evidence="2">
    <location>
        <begin position="12"/>
        <end position="33"/>
    </location>
</feature>
<keyword evidence="2" id="KW-0472">Membrane</keyword>
<protein>
    <submittedName>
        <fullName evidence="4">Polysaccharide biosynthesis protein CapD</fullName>
    </submittedName>
</protein>
<dbReference type="EMBL" id="AZRM01000025">
    <property type="protein sequence ID" value="PNS00334.1"/>
    <property type="molecule type" value="Genomic_DNA"/>
</dbReference>
<dbReference type="Pfam" id="PF02719">
    <property type="entry name" value="Polysacc_synt_2"/>
    <property type="match status" value="1"/>
</dbReference>
<reference evidence="4 5" key="1">
    <citation type="submission" date="2013-12" db="EMBL/GenBank/DDBJ databases">
        <title>Comparative genomics of Petrotoga isolates.</title>
        <authorList>
            <person name="Nesbo C.L."/>
            <person name="Charchuk R."/>
            <person name="Chow K."/>
        </authorList>
    </citation>
    <scope>NUCLEOTIDE SEQUENCE [LARGE SCALE GENOMIC DNA]</scope>
    <source>
        <strain evidence="4 5">DSM 10691</strain>
    </source>
</reference>
<sequence length="631" mass="72133">MKHLSKRSFRLMIIDYILFFLAYIVAMFIRFQFDFVEMRKYISPIFFFPLIMVIVFYYSGIYRYIWRFATLNELRPVFNSGFIGFLINFFVFEFIRRYISDIFTLPFSVAATASVVGVVFVSASRIYWFSRHSRNYKKRLNGIKNILIIGAGDAGTELLGEYERHPEEGSVVGFLDDDPEKIGRNIRGYPVLGKINQVMDFVEKYNVEEVIIAIPSASSDQIKKIIDYVDTTKVRLKTLPGILEILDNKLSLGFLREVDISDLLGRKEVSVDLKEIKDYIKGKKILVTGAGGSIGSEICRQVLPMGPKALFLLGKGENSIFEISNELRDKFSDAFIEEIIADVSDENRMRYLFSKYKFDVVFHAAAHKHVPLMQKNPTEAFRVNTIGTYTVAKLSGEYNVERFVFISTDKAIKPTSIMGASKRLGEIIVKTLSNFHQTKYGIVRFGNVLGSRGSVIPIFKEQIQKGGPVTVTHPNMKRYFMTIPEAVSLVLQCGQFAQKAEIFVLEMGEPVNIDRLARDLIRLSGYIPDQDIKIVYTGIRPGEKLYEEIFLEDEDYEKTRNRRIFISKSNNNEINKEKLNELIGRINIMIKNNDYNSAIEIIKDYIPDSNISNISEGALITTTIKQGGKKL</sequence>
<dbReference type="Proteomes" id="UP000236199">
    <property type="component" value="Unassembled WGS sequence"/>
</dbReference>
<evidence type="ECO:0000259" key="3">
    <source>
        <dbReference type="Pfam" id="PF02719"/>
    </source>
</evidence>
<dbReference type="Gene3D" id="3.40.50.720">
    <property type="entry name" value="NAD(P)-binding Rossmann-like Domain"/>
    <property type="match status" value="2"/>
</dbReference>
<keyword evidence="2" id="KW-1133">Transmembrane helix</keyword>
<evidence type="ECO:0000313" key="4">
    <source>
        <dbReference type="EMBL" id="PNS00334.1"/>
    </source>
</evidence>
<feature type="transmembrane region" description="Helical" evidence="2">
    <location>
        <begin position="45"/>
        <end position="65"/>
    </location>
</feature>
<dbReference type="CDD" id="cd05237">
    <property type="entry name" value="UDP_invert_4-6DH_SDR_e"/>
    <property type="match status" value="1"/>
</dbReference>
<dbReference type="Pfam" id="PF13727">
    <property type="entry name" value="CoA_binding_3"/>
    <property type="match status" value="1"/>
</dbReference>
<keyword evidence="2" id="KW-0812">Transmembrane</keyword>
<feature type="domain" description="Polysaccharide biosynthesis protein CapD-like" evidence="3">
    <location>
        <begin position="285"/>
        <end position="567"/>
    </location>
</feature>
<proteinExistence type="inferred from homology"/>
<feature type="transmembrane region" description="Helical" evidence="2">
    <location>
        <begin position="107"/>
        <end position="129"/>
    </location>
</feature>
<comment type="caution">
    <text evidence="4">The sequence shown here is derived from an EMBL/GenBank/DDBJ whole genome shotgun (WGS) entry which is preliminary data.</text>
</comment>
<gene>
    <name evidence="4" type="ORF">X928_05320</name>
</gene>
<name>A0A2K1PC02_9BACT</name>
<dbReference type="SUPFAM" id="SSF51735">
    <property type="entry name" value="NAD(P)-binding Rossmann-fold domains"/>
    <property type="match status" value="2"/>
</dbReference>
<comment type="similarity">
    <text evidence="1">Belongs to the polysaccharide synthase family.</text>
</comment>
<dbReference type="PANTHER" id="PTHR43318:SF1">
    <property type="entry name" value="POLYSACCHARIDE BIOSYNTHESIS PROTEIN EPSC-RELATED"/>
    <property type="match status" value="1"/>
</dbReference>
<keyword evidence="5" id="KW-1185">Reference proteome</keyword>
<dbReference type="PANTHER" id="PTHR43318">
    <property type="entry name" value="UDP-N-ACETYLGLUCOSAMINE 4,6-DEHYDRATASE"/>
    <property type="match status" value="1"/>
</dbReference>
<dbReference type="InterPro" id="IPR051203">
    <property type="entry name" value="Polysaccharide_Synthase-Rel"/>
</dbReference>
<organism evidence="4 5">
    <name type="scientific">Petrotoga miotherma DSM 10691</name>
    <dbReference type="NCBI Taxonomy" id="1434326"/>
    <lineage>
        <taxon>Bacteria</taxon>
        <taxon>Thermotogati</taxon>
        <taxon>Thermotogota</taxon>
        <taxon>Thermotogae</taxon>
        <taxon>Petrotogales</taxon>
        <taxon>Petrotogaceae</taxon>
        <taxon>Petrotoga</taxon>
    </lineage>
</organism>
<dbReference type="RefSeq" id="WP_103078785.1">
    <property type="nucleotide sequence ID" value="NZ_AZRM01000025.1"/>
</dbReference>
<dbReference type="InterPro" id="IPR003869">
    <property type="entry name" value="Polysac_CapD-like"/>
</dbReference>
<evidence type="ECO:0000256" key="2">
    <source>
        <dbReference type="SAM" id="Phobius"/>
    </source>
</evidence>
<evidence type="ECO:0000313" key="5">
    <source>
        <dbReference type="Proteomes" id="UP000236199"/>
    </source>
</evidence>
<feature type="transmembrane region" description="Helical" evidence="2">
    <location>
        <begin position="77"/>
        <end position="95"/>
    </location>
</feature>
<evidence type="ECO:0000256" key="1">
    <source>
        <dbReference type="ARBA" id="ARBA00007430"/>
    </source>
</evidence>